<dbReference type="Proteomes" id="UP000008963">
    <property type="component" value="Chromosome"/>
</dbReference>
<accession>E1X3K1</accession>
<feature type="active site" description="Proton acceptor" evidence="4">
    <location>
        <position position="44"/>
    </location>
</feature>
<dbReference type="AlphaFoldDB" id="E1X3K1"/>
<evidence type="ECO:0000256" key="1">
    <source>
        <dbReference type="ARBA" id="ARBA00022490"/>
    </source>
</evidence>
<dbReference type="PATRIC" id="fig|862908.3.peg.2018"/>
<keyword evidence="2 4" id="KW-0808">Transferase</keyword>
<feature type="active site" description="Proton acceptor" evidence="4">
    <location>
        <position position="74"/>
    </location>
</feature>
<dbReference type="HOGENOM" id="CLU_074563_0_0_7"/>
<dbReference type="InterPro" id="IPR004569">
    <property type="entry name" value="PyrdxlP_synth_PdxJ"/>
</dbReference>
<feature type="binding site" evidence="4">
    <location>
        <position position="19"/>
    </location>
    <ligand>
        <name>3-amino-2-oxopropyl phosphate</name>
        <dbReference type="ChEBI" id="CHEBI:57279"/>
    </ligand>
</feature>
<reference evidence="7" key="1">
    <citation type="journal article" date="2013" name="ISME J.">
        <title>A small predatory core genome in the divergent marine Bacteriovorax marinus SJ and the terrestrial Bdellovibrio bacteriovorus.</title>
        <authorList>
            <person name="Crossman L.C."/>
            <person name="Chen H."/>
            <person name="Cerdeno-Tarraga A.M."/>
            <person name="Brooks K."/>
            <person name="Quail M.A."/>
            <person name="Pineiro S.A."/>
            <person name="Hobley L."/>
            <person name="Sockett R.E."/>
            <person name="Bentley S.D."/>
            <person name="Parkhill J."/>
            <person name="Williams H.N."/>
            <person name="Stine O.C."/>
        </authorList>
    </citation>
    <scope>NUCLEOTIDE SEQUENCE [LARGE SCALE GENOMIC DNA]</scope>
    <source>
        <strain evidence="7">ATCC BAA-682 / DSM 15412 / SJ</strain>
    </source>
</reference>
<protein>
    <recommendedName>
        <fullName evidence="4 5">Pyridoxine 5'-phosphate synthase</fullName>
        <shortName evidence="4">PNP synthase</shortName>
        <ecNumber evidence="4 5">2.6.99.2</ecNumber>
    </recommendedName>
</protein>
<dbReference type="PANTHER" id="PTHR30456">
    <property type="entry name" value="PYRIDOXINE 5'-PHOSPHATE SYNTHASE"/>
    <property type="match status" value="1"/>
</dbReference>
<keyword evidence="1 4" id="KW-0963">Cytoplasm</keyword>
<dbReference type="HAMAP" id="MF_00279">
    <property type="entry name" value="PdxJ"/>
    <property type="match status" value="1"/>
</dbReference>
<evidence type="ECO:0000256" key="3">
    <source>
        <dbReference type="ARBA" id="ARBA00023096"/>
    </source>
</evidence>
<feature type="binding site" evidence="4">
    <location>
        <position position="201"/>
    </location>
    <ligand>
        <name>3-amino-2-oxopropyl phosphate</name>
        <dbReference type="ChEBI" id="CHEBI:57279"/>
    </ligand>
</feature>
<feature type="binding site" evidence="4">
    <location>
        <begin position="222"/>
        <end position="223"/>
    </location>
    <ligand>
        <name>3-amino-2-oxopropyl phosphate</name>
        <dbReference type="ChEBI" id="CHEBI:57279"/>
    </ligand>
</feature>
<dbReference type="SUPFAM" id="SSF63892">
    <property type="entry name" value="Pyridoxine 5'-phosphate synthase"/>
    <property type="match status" value="1"/>
</dbReference>
<dbReference type="OrthoDB" id="5290461at2"/>
<dbReference type="InterPro" id="IPR013785">
    <property type="entry name" value="Aldolase_TIM"/>
</dbReference>
<feature type="binding site" evidence="4">
    <location>
        <position position="104"/>
    </location>
    <ligand>
        <name>1-deoxy-D-xylulose 5-phosphate</name>
        <dbReference type="ChEBI" id="CHEBI:57792"/>
    </ligand>
</feature>
<dbReference type="Pfam" id="PF03740">
    <property type="entry name" value="PdxJ"/>
    <property type="match status" value="1"/>
</dbReference>
<comment type="function">
    <text evidence="4">Catalyzes the complicated ring closure reaction between the two acyclic compounds 1-deoxy-D-xylulose-5-phosphate (DXP) and 3-amino-2-oxopropyl phosphate (1-amino-acetone-3-phosphate or AAP) to form pyridoxine 5'-phosphate (PNP) and inorganic phosphate.</text>
</comment>
<comment type="subunit">
    <text evidence="4">Homooctamer; tetramer of dimers.</text>
</comment>
<dbReference type="NCBIfam" id="NF003627">
    <property type="entry name" value="PRK05265.1-5"/>
    <property type="match status" value="1"/>
</dbReference>
<organism evidence="6 7">
    <name type="scientific">Halobacteriovorax marinus (strain ATCC BAA-682 / DSM 15412 / SJ)</name>
    <name type="common">Bacteriovorax marinus</name>
    <dbReference type="NCBI Taxonomy" id="862908"/>
    <lineage>
        <taxon>Bacteria</taxon>
        <taxon>Pseudomonadati</taxon>
        <taxon>Bdellovibrionota</taxon>
        <taxon>Bacteriovoracia</taxon>
        <taxon>Bacteriovoracales</taxon>
        <taxon>Halobacteriovoraceae</taxon>
        <taxon>Halobacteriovorax</taxon>
    </lineage>
</organism>
<dbReference type="GO" id="GO:0005829">
    <property type="term" value="C:cytosol"/>
    <property type="evidence" value="ECO:0007669"/>
    <property type="project" value="TreeGrafter"/>
</dbReference>
<dbReference type="Gene3D" id="3.20.20.70">
    <property type="entry name" value="Aldolase class I"/>
    <property type="match status" value="1"/>
</dbReference>
<comment type="similarity">
    <text evidence="4">Belongs to the PNP synthase family.</text>
</comment>
<comment type="pathway">
    <text evidence="4">Cofactor biosynthesis; pyridoxine 5'-phosphate biosynthesis; pyridoxine 5'-phosphate from D-erythrose 4-phosphate: step 5/5.</text>
</comment>
<dbReference type="KEGG" id="bmx:BMS_2123"/>
<dbReference type="UniPathway" id="UPA00244">
    <property type="reaction ID" value="UER00313"/>
</dbReference>
<keyword evidence="3 4" id="KW-0664">Pyridoxine biosynthesis</keyword>
<dbReference type="EMBL" id="FQ312005">
    <property type="protein sequence ID" value="CBW26930.1"/>
    <property type="molecule type" value="Genomic_DNA"/>
</dbReference>
<evidence type="ECO:0000313" key="6">
    <source>
        <dbReference type="EMBL" id="CBW26930.1"/>
    </source>
</evidence>
<dbReference type="eggNOG" id="COG0854">
    <property type="taxonomic scope" value="Bacteria"/>
</dbReference>
<evidence type="ECO:0000313" key="7">
    <source>
        <dbReference type="Proteomes" id="UP000008963"/>
    </source>
</evidence>
<evidence type="ECO:0000256" key="2">
    <source>
        <dbReference type="ARBA" id="ARBA00022679"/>
    </source>
</evidence>
<dbReference type="GO" id="GO:0008615">
    <property type="term" value="P:pyridoxine biosynthetic process"/>
    <property type="evidence" value="ECO:0007669"/>
    <property type="project" value="UniProtKB-UniRule"/>
</dbReference>
<dbReference type="InterPro" id="IPR036130">
    <property type="entry name" value="Pyridoxine-5'_phos_synth"/>
</dbReference>
<dbReference type="RefSeq" id="WP_014244708.1">
    <property type="nucleotide sequence ID" value="NC_016620.1"/>
</dbReference>
<sequence>MKARLGVNIDHVATLRQARGENYPSIVDAASTVLRDGADQITIHLREDRRHIQDTDVEAVHLVTKKFGKPLNLEMGCNDEIVEIAVATAPSWICLVPEKREEKTTEGGLDLKTKSNYDKVLSTCKYLKSKIEGVKISLFLEADLETLTLASEMPIDAVEIHTGDYARAHLNDEDYEKFLAQYKDAKIFLVSKKIGCHAGHGLTSQSLLPLLENNLFEEYNIGHWIICQAVFDGLSKVVKDMVTSMSEYPYTLKD</sequence>
<dbReference type="GO" id="GO:0033856">
    <property type="term" value="F:pyridoxine 5'-phosphate synthase activity"/>
    <property type="evidence" value="ECO:0007669"/>
    <property type="project" value="UniProtKB-UniRule"/>
</dbReference>
<dbReference type="STRING" id="862908.BMS_2123"/>
<feature type="binding site" evidence="4">
    <location>
        <position position="51"/>
    </location>
    <ligand>
        <name>1-deoxy-D-xylulose 5-phosphate</name>
        <dbReference type="ChEBI" id="CHEBI:57792"/>
    </ligand>
</feature>
<keyword evidence="7" id="KW-1185">Reference proteome</keyword>
<dbReference type="NCBIfam" id="NF003625">
    <property type="entry name" value="PRK05265.1-3"/>
    <property type="match status" value="1"/>
</dbReference>
<dbReference type="EC" id="2.6.99.2" evidence="4 5"/>
<feature type="binding site" evidence="4">
    <location>
        <begin position="10"/>
        <end position="11"/>
    </location>
    <ligand>
        <name>1-deoxy-D-xylulose 5-phosphate</name>
        <dbReference type="ChEBI" id="CHEBI:57792"/>
    </ligand>
</feature>
<evidence type="ECO:0000256" key="4">
    <source>
        <dbReference type="HAMAP-Rule" id="MF_00279"/>
    </source>
</evidence>
<proteinExistence type="inferred from homology"/>
<dbReference type="NCBIfam" id="TIGR00559">
    <property type="entry name" value="pdxJ"/>
    <property type="match status" value="1"/>
</dbReference>
<dbReference type="PANTHER" id="PTHR30456:SF0">
    <property type="entry name" value="PYRIDOXINE 5'-PHOSPHATE SYNTHASE"/>
    <property type="match status" value="1"/>
</dbReference>
<feature type="binding site" evidence="4">
    <location>
        <position position="46"/>
    </location>
    <ligand>
        <name>1-deoxy-D-xylulose 5-phosphate</name>
        <dbReference type="ChEBI" id="CHEBI:57792"/>
    </ligand>
</feature>
<evidence type="ECO:0000256" key="5">
    <source>
        <dbReference type="NCBIfam" id="TIGR00559"/>
    </source>
</evidence>
<feature type="binding site" evidence="4">
    <location>
        <position position="8"/>
    </location>
    <ligand>
        <name>3-amino-2-oxopropyl phosphate</name>
        <dbReference type="ChEBI" id="CHEBI:57279"/>
    </ligand>
</feature>
<comment type="catalytic activity">
    <reaction evidence="4">
        <text>3-amino-2-oxopropyl phosphate + 1-deoxy-D-xylulose 5-phosphate = pyridoxine 5'-phosphate + phosphate + 2 H2O + H(+)</text>
        <dbReference type="Rhea" id="RHEA:15265"/>
        <dbReference type="ChEBI" id="CHEBI:15377"/>
        <dbReference type="ChEBI" id="CHEBI:15378"/>
        <dbReference type="ChEBI" id="CHEBI:43474"/>
        <dbReference type="ChEBI" id="CHEBI:57279"/>
        <dbReference type="ChEBI" id="CHEBI:57792"/>
        <dbReference type="ChEBI" id="CHEBI:58589"/>
        <dbReference type="EC" id="2.6.99.2"/>
    </reaction>
</comment>
<feature type="site" description="Transition state stabilizer" evidence="4">
    <location>
        <position position="159"/>
    </location>
</feature>
<name>E1X3K1_HALMS</name>
<comment type="subcellular location">
    <subcellularLocation>
        <location evidence="4">Cytoplasm</location>
    </subcellularLocation>
</comment>
<feature type="active site" description="Proton donor" evidence="4">
    <location>
        <position position="200"/>
    </location>
</feature>
<gene>
    <name evidence="4 6" type="primary">pdxJ</name>
    <name evidence="6" type="ordered locus">BMS_2123</name>
</gene>